<dbReference type="eggNOG" id="arCOG06109">
    <property type="taxonomic scope" value="Archaea"/>
</dbReference>
<evidence type="ECO:0000313" key="2">
    <source>
        <dbReference type="Proteomes" id="UP000013307"/>
    </source>
</evidence>
<dbReference type="GeneID" id="15393638"/>
<dbReference type="AlphaFoldDB" id="N0BEC7"/>
<keyword evidence="2" id="KW-1185">Reference proteome</keyword>
<dbReference type="HOGENOM" id="CLU_1801624_0_0_2"/>
<organism evidence="1 2">
    <name type="scientific">Archaeoglobus sulfaticallidus PM70-1</name>
    <dbReference type="NCBI Taxonomy" id="387631"/>
    <lineage>
        <taxon>Archaea</taxon>
        <taxon>Methanobacteriati</taxon>
        <taxon>Methanobacteriota</taxon>
        <taxon>Archaeoglobi</taxon>
        <taxon>Archaeoglobales</taxon>
        <taxon>Archaeoglobaceae</taxon>
        <taxon>Archaeoglobus</taxon>
    </lineage>
</organism>
<dbReference type="Proteomes" id="UP000013307">
    <property type="component" value="Chromosome"/>
</dbReference>
<dbReference type="STRING" id="387631.Asulf_02004"/>
<protein>
    <submittedName>
        <fullName evidence="1">Uncharacterized protein</fullName>
    </submittedName>
</protein>
<reference evidence="1 2" key="1">
    <citation type="journal article" date="2013" name="Genome Announc.">
        <title>Complete Genome Sequence of the Thermophilic and Facultatively Chemolithoautotrophic Sulfate Reducer Archaeoglobus sulfaticallidus Strain PM70-1T.</title>
        <authorList>
            <person name="Stokke R."/>
            <person name="Hocking W.P."/>
            <person name="Steinsbu B.O."/>
            <person name="Steen I.H."/>
        </authorList>
    </citation>
    <scope>NUCLEOTIDE SEQUENCE [LARGE SCALE GENOMIC DNA]</scope>
    <source>
        <strain evidence="1">PM70-1</strain>
    </source>
</reference>
<dbReference type="KEGG" id="ast:Asulf_02004"/>
<dbReference type="OrthoDB" id="50304at2157"/>
<sequence>MYPYPIEVLSDTYVSKLGGFSEILSKRELGINAEAVLRNTSIILGETKARLKFMDSRNPPFFLRKEFSIVGITEAESPNGEVVLSDRLEEEFRDYLMEDVVINTIESFRLRDDYSAIMKRIKEYLQFNED</sequence>
<dbReference type="EMBL" id="CP005290">
    <property type="protein sequence ID" value="AGK61969.1"/>
    <property type="molecule type" value="Genomic_DNA"/>
</dbReference>
<evidence type="ECO:0000313" key="1">
    <source>
        <dbReference type="EMBL" id="AGK61969.1"/>
    </source>
</evidence>
<dbReference type="RefSeq" id="WP_015591565.1">
    <property type="nucleotide sequence ID" value="NC_021169.1"/>
</dbReference>
<proteinExistence type="predicted"/>
<name>N0BEC7_9EURY</name>
<gene>
    <name evidence="1" type="ORF">Asulf_02004</name>
</gene>
<accession>N0BEC7</accession>